<dbReference type="OrthoDB" id="9794842at2"/>
<dbReference type="Proteomes" id="UP000442109">
    <property type="component" value="Unassembled WGS sequence"/>
</dbReference>
<evidence type="ECO:0000256" key="3">
    <source>
        <dbReference type="ARBA" id="ARBA00011901"/>
    </source>
</evidence>
<keyword evidence="4" id="KW-0378">Hydrolase</keyword>
<sequence>MLNFRPNAPHTPAFYRAKAYYHGLNTALGIISLAAVSLTLSGCMGLPATTYAIDSQSYQAQGKSQRIKYIVLHYTAENEPESLRILTTANVSAHYLIPITDDKPIYQLVPDNQRAWHAGQGSFAGRSILNDTSIGIEIVNEGIQQQFRKAKNTDNDGYHPAEHYVEFTDIQIKKIAQLVQDLAQKYEIEPTLIIGHSDMAPSRKIDPGAKFPWERLYKEYGIGAWYEEADKQQFMTEGSFQSATVADIQQMLSDYGYDITPSDEWDRSSRNVVYAFQLHFRPQKLTGQMDLETYAILKALNKKYHPSN</sequence>
<dbReference type="Gene3D" id="1.10.101.10">
    <property type="entry name" value="PGBD-like superfamily/PGBD"/>
    <property type="match status" value="1"/>
</dbReference>
<comment type="similarity">
    <text evidence="2">Belongs to the N-acetylmuramoyl-L-alanine amidase 2 family.</text>
</comment>
<accession>A0A844LWV7</accession>
<dbReference type="CDD" id="cd06583">
    <property type="entry name" value="PGRP"/>
    <property type="match status" value="1"/>
</dbReference>
<keyword evidence="5" id="KW-0961">Cell wall biogenesis/degradation</keyword>
<evidence type="ECO:0000256" key="5">
    <source>
        <dbReference type="ARBA" id="ARBA00023316"/>
    </source>
</evidence>
<evidence type="ECO:0000259" key="7">
    <source>
        <dbReference type="SMART" id="SM00644"/>
    </source>
</evidence>
<keyword evidence="9" id="KW-1185">Reference proteome</keyword>
<dbReference type="SUPFAM" id="SSF55846">
    <property type="entry name" value="N-acetylmuramoyl-L-alanine amidase-like"/>
    <property type="match status" value="1"/>
</dbReference>
<name>A0A844LWV7_9GAMM</name>
<organism evidence="8 9">
    <name type="scientific">Psychrobacter sanguinis</name>
    <dbReference type="NCBI Taxonomy" id="861445"/>
    <lineage>
        <taxon>Bacteria</taxon>
        <taxon>Pseudomonadati</taxon>
        <taxon>Pseudomonadota</taxon>
        <taxon>Gammaproteobacteria</taxon>
        <taxon>Moraxellales</taxon>
        <taxon>Moraxellaceae</taxon>
        <taxon>Psychrobacter</taxon>
    </lineage>
</organism>
<evidence type="ECO:0000256" key="4">
    <source>
        <dbReference type="ARBA" id="ARBA00022801"/>
    </source>
</evidence>
<evidence type="ECO:0000313" key="9">
    <source>
        <dbReference type="Proteomes" id="UP000442109"/>
    </source>
</evidence>
<dbReference type="FunFam" id="3.40.80.10:FF:000003">
    <property type="entry name" value="N-acetylmuramoyl-L-alanine amidase"/>
    <property type="match status" value="1"/>
</dbReference>
<evidence type="ECO:0000256" key="2">
    <source>
        <dbReference type="ARBA" id="ARBA00007553"/>
    </source>
</evidence>
<comment type="catalytic activity">
    <reaction evidence="1">
        <text>Hydrolyzes the link between N-acetylmuramoyl residues and L-amino acid residues in certain cell-wall glycopeptides.</text>
        <dbReference type="EC" id="3.5.1.28"/>
    </reaction>
</comment>
<gene>
    <name evidence="8" type="ORF">GB996_00495</name>
</gene>
<keyword evidence="6" id="KW-0472">Membrane</keyword>
<protein>
    <recommendedName>
        <fullName evidence="3">N-acetylmuramoyl-L-alanine amidase</fullName>
        <ecNumber evidence="3">3.5.1.28</ecNumber>
    </recommendedName>
</protein>
<dbReference type="InterPro" id="IPR002502">
    <property type="entry name" value="Amidase_domain"/>
</dbReference>
<dbReference type="GO" id="GO:0008745">
    <property type="term" value="F:N-acetylmuramoyl-L-alanine amidase activity"/>
    <property type="evidence" value="ECO:0007669"/>
    <property type="project" value="UniProtKB-EC"/>
</dbReference>
<dbReference type="InterPro" id="IPR036365">
    <property type="entry name" value="PGBD-like_sf"/>
</dbReference>
<dbReference type="PANTHER" id="PTHR30417:SF1">
    <property type="entry name" value="N-ACETYLMURAMOYL-L-ALANINE AMIDASE AMID"/>
    <property type="match status" value="1"/>
</dbReference>
<feature type="domain" description="N-acetylmuramoyl-L-alanine amidase" evidence="7">
    <location>
        <begin position="55"/>
        <end position="208"/>
    </location>
</feature>
<dbReference type="EMBL" id="WFKQ01000001">
    <property type="protein sequence ID" value="MUG31271.1"/>
    <property type="molecule type" value="Genomic_DNA"/>
</dbReference>
<dbReference type="InterPro" id="IPR036505">
    <property type="entry name" value="Amidase/PGRP_sf"/>
</dbReference>
<evidence type="ECO:0000256" key="6">
    <source>
        <dbReference type="SAM" id="Phobius"/>
    </source>
</evidence>
<dbReference type="Pfam" id="PF01471">
    <property type="entry name" value="PG_binding_1"/>
    <property type="match status" value="1"/>
</dbReference>
<proteinExistence type="inferred from homology"/>
<comment type="caution">
    <text evidence="8">The sequence shown here is derived from an EMBL/GenBank/DDBJ whole genome shotgun (WGS) entry which is preliminary data.</text>
</comment>
<dbReference type="SMART" id="SM00644">
    <property type="entry name" value="Ami_2"/>
    <property type="match status" value="1"/>
</dbReference>
<keyword evidence="6" id="KW-1133">Transmembrane helix</keyword>
<dbReference type="GO" id="GO:0009253">
    <property type="term" value="P:peptidoglycan catabolic process"/>
    <property type="evidence" value="ECO:0007669"/>
    <property type="project" value="InterPro"/>
</dbReference>
<dbReference type="PANTHER" id="PTHR30417">
    <property type="entry name" value="N-ACETYLMURAMOYL-L-ALANINE AMIDASE AMID"/>
    <property type="match status" value="1"/>
</dbReference>
<dbReference type="InterPro" id="IPR002477">
    <property type="entry name" value="Peptidoglycan-bd-like"/>
</dbReference>
<evidence type="ECO:0000313" key="8">
    <source>
        <dbReference type="EMBL" id="MUG31271.1"/>
    </source>
</evidence>
<dbReference type="RefSeq" id="WP_155586549.1">
    <property type="nucleotide sequence ID" value="NZ_WFKQ01000001.1"/>
</dbReference>
<keyword evidence="6" id="KW-0812">Transmembrane</keyword>
<dbReference type="GO" id="GO:0071555">
    <property type="term" value="P:cell wall organization"/>
    <property type="evidence" value="ECO:0007669"/>
    <property type="project" value="UniProtKB-KW"/>
</dbReference>
<reference evidence="8 9" key="1">
    <citation type="journal article" date="2019" name="PLoS ONE">
        <title>Pup mortality in New Zealand sea lions (Phocarctos hookeri) at Enderby Island, Auckland Islands, 2013-18.</title>
        <authorList>
            <person name="Michael S.A."/>
            <person name="Hayman D.T.S."/>
            <person name="Gray R."/>
            <person name="Zhang J."/>
            <person name="Rogers L."/>
            <person name="Roe W.D."/>
        </authorList>
    </citation>
    <scope>NUCLEOTIDE SEQUENCE [LARGE SCALE GENOMIC DNA]</scope>
    <source>
        <strain evidence="8 9">SM868</strain>
    </source>
</reference>
<dbReference type="SUPFAM" id="SSF47090">
    <property type="entry name" value="PGBD-like"/>
    <property type="match status" value="1"/>
</dbReference>
<feature type="transmembrane region" description="Helical" evidence="6">
    <location>
        <begin position="20"/>
        <end position="40"/>
    </location>
</feature>
<dbReference type="InterPro" id="IPR036366">
    <property type="entry name" value="PGBDSf"/>
</dbReference>
<dbReference type="InterPro" id="IPR051206">
    <property type="entry name" value="NAMLAA_amidase_2"/>
</dbReference>
<evidence type="ECO:0000256" key="1">
    <source>
        <dbReference type="ARBA" id="ARBA00001561"/>
    </source>
</evidence>
<dbReference type="Gene3D" id="3.40.80.10">
    <property type="entry name" value="Peptidoglycan recognition protein-like"/>
    <property type="match status" value="1"/>
</dbReference>
<dbReference type="GO" id="GO:0009254">
    <property type="term" value="P:peptidoglycan turnover"/>
    <property type="evidence" value="ECO:0007669"/>
    <property type="project" value="TreeGrafter"/>
</dbReference>
<dbReference type="AlphaFoldDB" id="A0A844LWV7"/>
<dbReference type="EC" id="3.5.1.28" evidence="3"/>
<dbReference type="Pfam" id="PF01510">
    <property type="entry name" value="Amidase_2"/>
    <property type="match status" value="1"/>
</dbReference>